<evidence type="ECO:0000313" key="3">
    <source>
        <dbReference type="EMBL" id="NNF05938.1"/>
    </source>
</evidence>
<proteinExistence type="predicted"/>
<dbReference type="EMBL" id="JABDJR010000155">
    <property type="protein sequence ID" value="NNF05938.1"/>
    <property type="molecule type" value="Genomic_DNA"/>
</dbReference>
<dbReference type="PROSITE" id="PS51096">
    <property type="entry name" value="PTS_EIIA_TYPE_4"/>
    <property type="match status" value="1"/>
</dbReference>
<dbReference type="AlphaFoldDB" id="A0A7Y2ED89"/>
<dbReference type="InterPro" id="IPR036662">
    <property type="entry name" value="PTS_EIIA_man-typ_sf"/>
</dbReference>
<gene>
    <name evidence="3" type="ORF">HKN21_04195</name>
</gene>
<dbReference type="PANTHER" id="PTHR33799:SF1">
    <property type="entry name" value="PTS SYSTEM MANNOSE-SPECIFIC EIIAB COMPONENT-RELATED"/>
    <property type="match status" value="1"/>
</dbReference>
<dbReference type="PANTHER" id="PTHR33799">
    <property type="entry name" value="PTS PERMEASE-RELATED-RELATED"/>
    <property type="match status" value="1"/>
</dbReference>
<dbReference type="InterPro" id="IPR004701">
    <property type="entry name" value="PTS_EIIA_man-typ"/>
</dbReference>
<organism evidence="3 4">
    <name type="scientific">Eiseniibacteriota bacterium</name>
    <dbReference type="NCBI Taxonomy" id="2212470"/>
    <lineage>
        <taxon>Bacteria</taxon>
        <taxon>Candidatus Eiseniibacteriota</taxon>
    </lineage>
</organism>
<dbReference type="Gene3D" id="3.40.50.510">
    <property type="entry name" value="Phosphotransferase system, mannose-type IIA component"/>
    <property type="match status" value="1"/>
</dbReference>
<sequence length="134" mass="14261">MSAPVPVLLLTHPGFGEGLLEAAKVITDDISGIDVLTNHQLSPDELEQKLDTWFDQHEGDVLVLTDLTFGSCCQSARRVSRGRQNVGIVSGINLPMLLAVVQSHSQSSLAELLDHLATRGRGSVETFLGGASGE</sequence>
<protein>
    <recommendedName>
        <fullName evidence="2">PTS EIIA type-4 domain-containing protein</fullName>
    </recommendedName>
</protein>
<comment type="caution">
    <text evidence="3">The sequence shown here is derived from an EMBL/GenBank/DDBJ whole genome shotgun (WGS) entry which is preliminary data.</text>
</comment>
<evidence type="ECO:0000313" key="4">
    <source>
        <dbReference type="Proteomes" id="UP000547674"/>
    </source>
</evidence>
<dbReference type="GO" id="GO:0009401">
    <property type="term" value="P:phosphoenolpyruvate-dependent sugar phosphotransferase system"/>
    <property type="evidence" value="ECO:0007669"/>
    <property type="project" value="InterPro"/>
</dbReference>
<dbReference type="SUPFAM" id="SSF53062">
    <property type="entry name" value="PTS system fructose IIA component-like"/>
    <property type="match status" value="1"/>
</dbReference>
<reference evidence="3 4" key="1">
    <citation type="submission" date="2020-03" db="EMBL/GenBank/DDBJ databases">
        <title>Metabolic flexibility allows generalist bacteria to become dominant in a frequently disturbed ecosystem.</title>
        <authorList>
            <person name="Chen Y.-J."/>
            <person name="Leung P.M."/>
            <person name="Bay S.K."/>
            <person name="Hugenholtz P."/>
            <person name="Kessler A.J."/>
            <person name="Shelley G."/>
            <person name="Waite D.W."/>
            <person name="Cook P.L."/>
            <person name="Greening C."/>
        </authorList>
    </citation>
    <scope>NUCLEOTIDE SEQUENCE [LARGE SCALE GENOMIC DNA]</scope>
    <source>
        <strain evidence="3">SS_bin_28</strain>
    </source>
</reference>
<evidence type="ECO:0000256" key="1">
    <source>
        <dbReference type="ARBA" id="ARBA00022679"/>
    </source>
</evidence>
<keyword evidence="1" id="KW-0808">Transferase</keyword>
<dbReference type="GO" id="GO:0016740">
    <property type="term" value="F:transferase activity"/>
    <property type="evidence" value="ECO:0007669"/>
    <property type="project" value="UniProtKB-KW"/>
</dbReference>
<accession>A0A7Y2ED89</accession>
<dbReference type="Proteomes" id="UP000547674">
    <property type="component" value="Unassembled WGS sequence"/>
</dbReference>
<name>A0A7Y2ED89_UNCEI</name>
<dbReference type="Pfam" id="PF03610">
    <property type="entry name" value="EIIA-man"/>
    <property type="match status" value="1"/>
</dbReference>
<feature type="domain" description="PTS EIIA type-4" evidence="2">
    <location>
        <begin position="4"/>
        <end position="124"/>
    </location>
</feature>
<dbReference type="InterPro" id="IPR051471">
    <property type="entry name" value="Bacterial_PTS_sugar_comp"/>
</dbReference>
<evidence type="ECO:0000259" key="2">
    <source>
        <dbReference type="PROSITE" id="PS51096"/>
    </source>
</evidence>
<dbReference type="GO" id="GO:0016020">
    <property type="term" value="C:membrane"/>
    <property type="evidence" value="ECO:0007669"/>
    <property type="project" value="InterPro"/>
</dbReference>